<feature type="domain" description="PARP alpha-helical" evidence="10">
    <location>
        <begin position="326"/>
        <end position="445"/>
    </location>
</feature>
<keyword evidence="8" id="KW-0812">Transmembrane</keyword>
<keyword evidence="6" id="KW-0539">Nucleus</keyword>
<dbReference type="InterPro" id="IPR004102">
    <property type="entry name" value="Poly(ADP-ribose)pol_reg_dom"/>
</dbReference>
<dbReference type="Pfam" id="PF02877">
    <property type="entry name" value="PARP_reg"/>
    <property type="match status" value="1"/>
</dbReference>
<dbReference type="SUPFAM" id="SSF56399">
    <property type="entry name" value="ADP-ribosylation"/>
    <property type="match status" value="1"/>
</dbReference>
<keyword evidence="5 7" id="KW-0520">NAD</keyword>
<keyword evidence="4" id="KW-0548">Nucleotidyltransferase</keyword>
<evidence type="ECO:0000256" key="8">
    <source>
        <dbReference type="SAM" id="Phobius"/>
    </source>
</evidence>
<dbReference type="PANTHER" id="PTHR10459:SF66">
    <property type="entry name" value="PROTEIN MONO-ADP-RIBOSYLTRANSFERASE PARP3"/>
    <property type="match status" value="1"/>
</dbReference>
<dbReference type="EMBL" id="VJMJ01000093">
    <property type="protein sequence ID" value="KAF0735727.1"/>
    <property type="molecule type" value="Genomic_DNA"/>
</dbReference>
<evidence type="ECO:0000313" key="13">
    <source>
        <dbReference type="Proteomes" id="UP000481153"/>
    </source>
</evidence>
<dbReference type="GO" id="GO:0003950">
    <property type="term" value="F:NAD+ poly-ADP-ribosyltransferase activity"/>
    <property type="evidence" value="ECO:0007669"/>
    <property type="project" value="UniProtKB-UniRule"/>
</dbReference>
<protein>
    <recommendedName>
        <fullName evidence="7">Poly [ADP-ribose] polymerase</fullName>
        <shortName evidence="7">PARP</shortName>
        <ecNumber evidence="7">2.4.2.-</ecNumber>
    </recommendedName>
</protein>
<dbReference type="GO" id="GO:0070212">
    <property type="term" value="P:protein poly-ADP-ribosylation"/>
    <property type="evidence" value="ECO:0007669"/>
    <property type="project" value="TreeGrafter"/>
</dbReference>
<dbReference type="GO" id="GO:0006302">
    <property type="term" value="P:double-strand break repair"/>
    <property type="evidence" value="ECO:0007669"/>
    <property type="project" value="TreeGrafter"/>
</dbReference>
<feature type="transmembrane region" description="Helical" evidence="8">
    <location>
        <begin position="58"/>
        <end position="81"/>
    </location>
</feature>
<gene>
    <name evidence="12" type="ORF">Ae201684_007735</name>
</gene>
<reference evidence="12 13" key="1">
    <citation type="submission" date="2019-07" db="EMBL/GenBank/DDBJ databases">
        <title>Genomics analysis of Aphanomyces spp. identifies a new class of oomycete effector associated with host adaptation.</title>
        <authorList>
            <person name="Gaulin E."/>
        </authorList>
    </citation>
    <scope>NUCLEOTIDE SEQUENCE [LARGE SCALE GENOMIC DNA]</scope>
    <source>
        <strain evidence="12 13">ATCC 201684</strain>
    </source>
</reference>
<evidence type="ECO:0000313" key="12">
    <source>
        <dbReference type="EMBL" id="KAF0735727.1"/>
    </source>
</evidence>
<evidence type="ECO:0000259" key="9">
    <source>
        <dbReference type="PROSITE" id="PS51059"/>
    </source>
</evidence>
<dbReference type="AlphaFoldDB" id="A0A6G0X6U5"/>
<feature type="domain" description="PARP catalytic" evidence="9">
    <location>
        <begin position="456"/>
        <end position="678"/>
    </location>
</feature>
<dbReference type="SMART" id="SM00773">
    <property type="entry name" value="WGR"/>
    <property type="match status" value="1"/>
</dbReference>
<evidence type="ECO:0000256" key="4">
    <source>
        <dbReference type="ARBA" id="ARBA00022695"/>
    </source>
</evidence>
<dbReference type="GO" id="GO:1990404">
    <property type="term" value="F:NAD+-protein mono-ADP-ribosyltransferase activity"/>
    <property type="evidence" value="ECO:0007669"/>
    <property type="project" value="TreeGrafter"/>
</dbReference>
<dbReference type="GO" id="GO:0016779">
    <property type="term" value="F:nucleotidyltransferase activity"/>
    <property type="evidence" value="ECO:0007669"/>
    <property type="project" value="UniProtKB-KW"/>
</dbReference>
<evidence type="ECO:0000256" key="7">
    <source>
        <dbReference type="RuleBase" id="RU362114"/>
    </source>
</evidence>
<feature type="transmembrane region" description="Helical" evidence="8">
    <location>
        <begin position="15"/>
        <end position="37"/>
    </location>
</feature>
<dbReference type="SUPFAM" id="SSF142921">
    <property type="entry name" value="WGR domain-like"/>
    <property type="match status" value="1"/>
</dbReference>
<evidence type="ECO:0000259" key="10">
    <source>
        <dbReference type="PROSITE" id="PS51060"/>
    </source>
</evidence>
<sequence length="678" mass="76446">MGVATLRVIYANDTWAILQGIVYLSRFVWFAYAAIWIGNEWNLRLTSVSTSACAWSTVVVTLLLVRFVGAVKIVFAIFSFFFNIIDMDEMLDVTICTVGAYGMYIVIPLVLSISTDVVAFLHRKAAARNERHLASLDCDGHFSRVEAAHSAMAFWLWKTLGWTIISATSSKQKVGKKSKTDTPKTVEKAITPPLDGVYAKNVPKSANHAVYRDYDVMLNQVHISSYTSNNKFYRIQLIKTNPATYDVFSGWGRVGEDGDYKLWCSGADLKTAVEVFHKKFKDKTRSNWKDRRNFAQIPGFYDMVELDYAALDAAKSSPQFGDDSVPSELPPKTQKLIEMIFDKDMFKNELVRMNLDPKRMPLGALSLKQIEKGVAILNSTQATLAEANPSIFKLEDLSAKFYQFIPHAYDRSTIPPVLETPKQLEEKYHMLATLHDIAIAQDVEKALGETEPVMKHSVDLKYAELNSQLDLVTPDHPFFETIRAYIANTKRKCSCPKHGMQLVDIWEVRRSDEDKTFSKFDATPNHRLLWHGTNVAVVAAILKSGLRIMPSSGGRVGKGIYLANMLEKSRQYLWGSQFDGQNVACVFLVEAALGQMNEIHQDDTTITKPPTGFDSVVAKGKTHPNPDEDQVITLDNQQVRVNAGKWIKSGVESAFSFDEYLVYEESQQRLRFIVTFKL</sequence>
<dbReference type="Proteomes" id="UP000481153">
    <property type="component" value="Unassembled WGS sequence"/>
</dbReference>
<dbReference type="InterPro" id="IPR012317">
    <property type="entry name" value="Poly(ADP-ribose)pol_cat_dom"/>
</dbReference>
<keyword evidence="3 7" id="KW-0808">Transferase</keyword>
<dbReference type="VEuPathDB" id="FungiDB:AeMF1_013557"/>
<dbReference type="PROSITE" id="PS51977">
    <property type="entry name" value="WGR"/>
    <property type="match status" value="1"/>
</dbReference>
<evidence type="ECO:0000256" key="5">
    <source>
        <dbReference type="ARBA" id="ARBA00023027"/>
    </source>
</evidence>
<keyword evidence="2 7" id="KW-0328">Glycosyltransferase</keyword>
<accession>A0A6G0X6U5</accession>
<dbReference type="PROSITE" id="PS51060">
    <property type="entry name" value="PARP_ALPHA_HD"/>
    <property type="match status" value="1"/>
</dbReference>
<dbReference type="PROSITE" id="PS51059">
    <property type="entry name" value="PARP_CATALYTIC"/>
    <property type="match status" value="1"/>
</dbReference>
<comment type="caution">
    <text evidence="12">The sequence shown here is derived from an EMBL/GenBank/DDBJ whole genome shotgun (WGS) entry which is preliminary data.</text>
</comment>
<dbReference type="GO" id="GO:0005730">
    <property type="term" value="C:nucleolus"/>
    <property type="evidence" value="ECO:0007669"/>
    <property type="project" value="TreeGrafter"/>
</dbReference>
<keyword evidence="8" id="KW-1133">Transmembrane helix</keyword>
<keyword evidence="8" id="KW-0472">Membrane</keyword>
<name>A0A6G0X6U5_9STRA</name>
<dbReference type="SUPFAM" id="SSF47587">
    <property type="entry name" value="Domain of poly(ADP-ribose) polymerase"/>
    <property type="match status" value="1"/>
</dbReference>
<organism evidence="12 13">
    <name type="scientific">Aphanomyces euteiches</name>
    <dbReference type="NCBI Taxonomy" id="100861"/>
    <lineage>
        <taxon>Eukaryota</taxon>
        <taxon>Sar</taxon>
        <taxon>Stramenopiles</taxon>
        <taxon>Oomycota</taxon>
        <taxon>Saprolegniomycetes</taxon>
        <taxon>Saprolegniales</taxon>
        <taxon>Verrucalvaceae</taxon>
        <taxon>Aphanomyces</taxon>
    </lineage>
</organism>
<dbReference type="EC" id="2.4.2.-" evidence="7"/>
<comment type="subcellular location">
    <subcellularLocation>
        <location evidence="1">Nucleus</location>
    </subcellularLocation>
</comment>
<evidence type="ECO:0000256" key="6">
    <source>
        <dbReference type="ARBA" id="ARBA00023242"/>
    </source>
</evidence>
<evidence type="ECO:0000259" key="11">
    <source>
        <dbReference type="PROSITE" id="PS51977"/>
    </source>
</evidence>
<keyword evidence="13" id="KW-1185">Reference proteome</keyword>
<dbReference type="PANTHER" id="PTHR10459">
    <property type="entry name" value="DNA LIGASE"/>
    <property type="match status" value="1"/>
</dbReference>
<evidence type="ECO:0000256" key="3">
    <source>
        <dbReference type="ARBA" id="ARBA00022679"/>
    </source>
</evidence>
<dbReference type="GO" id="GO:0035861">
    <property type="term" value="C:site of double-strand break"/>
    <property type="evidence" value="ECO:0007669"/>
    <property type="project" value="TreeGrafter"/>
</dbReference>
<dbReference type="InterPro" id="IPR036930">
    <property type="entry name" value="WGR_dom_sf"/>
</dbReference>
<dbReference type="InterPro" id="IPR036616">
    <property type="entry name" value="Poly(ADP-ribose)pol_reg_dom_sf"/>
</dbReference>
<dbReference type="Gene3D" id="3.90.228.10">
    <property type="match status" value="1"/>
</dbReference>
<dbReference type="VEuPathDB" id="FungiDB:AeMF1_013556"/>
<dbReference type="InterPro" id="IPR008893">
    <property type="entry name" value="WGR_domain"/>
</dbReference>
<feature type="transmembrane region" description="Helical" evidence="8">
    <location>
        <begin position="101"/>
        <end position="121"/>
    </location>
</feature>
<dbReference type="Pfam" id="PF05406">
    <property type="entry name" value="WGR"/>
    <property type="match status" value="1"/>
</dbReference>
<evidence type="ECO:0000256" key="1">
    <source>
        <dbReference type="ARBA" id="ARBA00004123"/>
    </source>
</evidence>
<dbReference type="InterPro" id="IPR050800">
    <property type="entry name" value="ARTD/PARP"/>
</dbReference>
<evidence type="ECO:0000256" key="2">
    <source>
        <dbReference type="ARBA" id="ARBA00022676"/>
    </source>
</evidence>
<feature type="domain" description="WGR" evidence="11">
    <location>
        <begin position="207"/>
        <end position="301"/>
    </location>
</feature>
<proteinExistence type="predicted"/>
<dbReference type="Gene3D" id="1.20.142.10">
    <property type="entry name" value="Poly(ADP-ribose) polymerase, regulatory domain"/>
    <property type="match status" value="1"/>
</dbReference>
<dbReference type="CDD" id="cd01437">
    <property type="entry name" value="parp_like"/>
    <property type="match status" value="1"/>
</dbReference>
<dbReference type="Pfam" id="PF00644">
    <property type="entry name" value="PARP"/>
    <property type="match status" value="1"/>
</dbReference>